<sequence length="68" mass="7568">METSQKTPAHKARAFNSFGEEREAKATDTTCKIQKNSHGCWLVIICNELAASFLTQSKAAAYAKEMWS</sequence>
<evidence type="ECO:0000256" key="1">
    <source>
        <dbReference type="SAM" id="MobiDB-lite"/>
    </source>
</evidence>
<gene>
    <name evidence="2" type="ORF">MMIC_P0874</name>
</gene>
<dbReference type="AlphaFoldDB" id="A0A1L8CM01"/>
<keyword evidence="3" id="KW-1185">Reference proteome</keyword>
<comment type="caution">
    <text evidence="2">The sequence shown here is derived from an EMBL/GenBank/DDBJ whole genome shotgun (WGS) entry which is preliminary data.</text>
</comment>
<evidence type="ECO:0000313" key="2">
    <source>
        <dbReference type="EMBL" id="GAV19915.1"/>
    </source>
</evidence>
<evidence type="ECO:0000313" key="3">
    <source>
        <dbReference type="Proteomes" id="UP000231632"/>
    </source>
</evidence>
<dbReference type="STRING" id="1921010.MMIC_P0874"/>
<dbReference type="RefSeq" id="WP_072659240.1">
    <property type="nucleotide sequence ID" value="NZ_BDFD01000005.1"/>
</dbReference>
<name>A0A1L8CM01_9PROT</name>
<organism evidence="2 3">
    <name type="scientific">Mariprofundus micogutta</name>
    <dbReference type="NCBI Taxonomy" id="1921010"/>
    <lineage>
        <taxon>Bacteria</taxon>
        <taxon>Pseudomonadati</taxon>
        <taxon>Pseudomonadota</taxon>
        <taxon>Candidatius Mariprofundia</taxon>
        <taxon>Mariprofundales</taxon>
        <taxon>Mariprofundaceae</taxon>
        <taxon>Mariprofundus</taxon>
    </lineage>
</organism>
<proteinExistence type="predicted"/>
<reference evidence="2 3" key="1">
    <citation type="journal article" date="2017" name="Arch. Microbiol.">
        <title>Mariprofundus micogutta sp. nov., a novel iron-oxidizing zetaproteobacterium isolated from a deep-sea hydrothermal field at the Bayonnaise knoll of the Izu-Ogasawara arc, and a description of Mariprofundales ord. nov. and Zetaproteobacteria classis nov.</title>
        <authorList>
            <person name="Makita H."/>
            <person name="Tanaka E."/>
            <person name="Mitsunobu S."/>
            <person name="Miyazaki M."/>
            <person name="Nunoura T."/>
            <person name="Uematsu K."/>
            <person name="Takaki Y."/>
            <person name="Nishi S."/>
            <person name="Shimamura S."/>
            <person name="Takai K."/>
        </authorList>
    </citation>
    <scope>NUCLEOTIDE SEQUENCE [LARGE SCALE GENOMIC DNA]</scope>
    <source>
        <strain evidence="2 3">ET2</strain>
    </source>
</reference>
<accession>A0A1L8CM01</accession>
<dbReference type="Proteomes" id="UP000231632">
    <property type="component" value="Unassembled WGS sequence"/>
</dbReference>
<protein>
    <submittedName>
        <fullName evidence="2">Uncharacterized protein</fullName>
    </submittedName>
</protein>
<dbReference type="EMBL" id="BDFD01000005">
    <property type="protein sequence ID" value="GAV19915.1"/>
    <property type="molecule type" value="Genomic_DNA"/>
</dbReference>
<feature type="region of interest" description="Disordered" evidence="1">
    <location>
        <begin position="1"/>
        <end position="21"/>
    </location>
</feature>